<evidence type="ECO:0000256" key="1">
    <source>
        <dbReference type="SAM" id="MobiDB-lite"/>
    </source>
</evidence>
<organism evidence="3 4">
    <name type="scientific">Nonlabens marinus S1-08</name>
    <dbReference type="NCBI Taxonomy" id="1454201"/>
    <lineage>
        <taxon>Bacteria</taxon>
        <taxon>Pseudomonadati</taxon>
        <taxon>Bacteroidota</taxon>
        <taxon>Flavobacteriia</taxon>
        <taxon>Flavobacteriales</taxon>
        <taxon>Flavobacteriaceae</taxon>
        <taxon>Nonlabens</taxon>
    </lineage>
</organism>
<dbReference type="PANTHER" id="PTHR43058:SF1">
    <property type="entry name" value="DUF427 DOMAIN-CONTAINING PROTEIN"/>
    <property type="match status" value="1"/>
</dbReference>
<dbReference type="AlphaFoldDB" id="W8W0D5"/>
<dbReference type="Gene3D" id="2.170.150.40">
    <property type="entry name" value="Domain of unknown function (DUF427)"/>
    <property type="match status" value="1"/>
</dbReference>
<accession>W8W0D5</accession>
<dbReference type="STRING" id="1454201.NMS_2127"/>
<name>W8W0D5_9FLAO</name>
<gene>
    <name evidence="3" type="ORF">NMS_2127</name>
</gene>
<keyword evidence="4" id="KW-1185">Reference proteome</keyword>
<proteinExistence type="predicted"/>
<dbReference type="EMBL" id="AP014548">
    <property type="protein sequence ID" value="BAO56136.1"/>
    <property type="molecule type" value="Genomic_DNA"/>
</dbReference>
<dbReference type="PANTHER" id="PTHR43058">
    <property type="entry name" value="SLR0655 PROTEIN"/>
    <property type="match status" value="1"/>
</dbReference>
<protein>
    <recommendedName>
        <fullName evidence="2">DUF427 domain-containing protein</fullName>
    </recommendedName>
</protein>
<dbReference type="InterPro" id="IPR038694">
    <property type="entry name" value="DUF427_sf"/>
</dbReference>
<evidence type="ECO:0000313" key="4">
    <source>
        <dbReference type="Proteomes" id="UP000031760"/>
    </source>
</evidence>
<dbReference type="OrthoDB" id="119916at2"/>
<dbReference type="KEGG" id="nmf:NMS_2127"/>
<feature type="domain" description="DUF427" evidence="2">
    <location>
        <begin position="55"/>
        <end position="143"/>
    </location>
</feature>
<evidence type="ECO:0000259" key="2">
    <source>
        <dbReference type="Pfam" id="PF04248"/>
    </source>
</evidence>
<evidence type="ECO:0000313" key="3">
    <source>
        <dbReference type="EMBL" id="BAO56136.1"/>
    </source>
</evidence>
<dbReference type="Proteomes" id="UP000031760">
    <property type="component" value="Chromosome"/>
</dbReference>
<dbReference type="RefSeq" id="WP_070097872.1">
    <property type="nucleotide sequence ID" value="NZ_AP014548.1"/>
</dbReference>
<feature type="compositionally biased region" description="Basic and acidic residues" evidence="1">
    <location>
        <begin position="1"/>
        <end position="11"/>
    </location>
</feature>
<dbReference type="HOGENOM" id="CLU_103537_0_0_10"/>
<sequence>MNNKNEDRLQSARDGWSNRGSRRPPFAVEPKEGQRSVWDFPRPPVIEKVTKKVLVKYQGKTIVDTQKALAVLETASPPTYYIPQEDVQLDLLEPILGKSSFCEWKGKATYLVLKEKKNQPVAWSYANPFEEFEELKGYLAFYPQHLECFVGEYPVKAQPGEFYAGWITPDLTGPFKGDSGTGHW</sequence>
<dbReference type="InterPro" id="IPR007361">
    <property type="entry name" value="DUF427"/>
</dbReference>
<dbReference type="Pfam" id="PF04248">
    <property type="entry name" value="NTP_transf_9"/>
    <property type="match status" value="1"/>
</dbReference>
<feature type="region of interest" description="Disordered" evidence="1">
    <location>
        <begin position="1"/>
        <end position="35"/>
    </location>
</feature>
<reference evidence="3 4" key="1">
    <citation type="journal article" date="2014" name="Proc. Natl. Acad. Sci. U.S.A.">
        <title>Functional characterization of flavobacteria rhodopsins reveals a unique class of light-driven chloride pump in bacteria.</title>
        <authorList>
            <person name="Yoshizawa S."/>
            <person name="Kumagai Y."/>
            <person name="Kim H."/>
            <person name="Ogura Y."/>
            <person name="Hayashi T."/>
            <person name="Iwasaki W."/>
            <person name="DeLong E.F."/>
            <person name="Kogure K."/>
        </authorList>
    </citation>
    <scope>NUCLEOTIDE SEQUENCE [LARGE SCALE GENOMIC DNA]</scope>
    <source>
        <strain evidence="3 4">S1-08</strain>
    </source>
</reference>